<reference evidence="1" key="1">
    <citation type="submission" date="2023-04" db="EMBL/GenBank/DDBJ databases">
        <authorList>
            <person name="Vijverberg K."/>
            <person name="Xiong W."/>
            <person name="Schranz E."/>
        </authorList>
    </citation>
    <scope>NUCLEOTIDE SEQUENCE</scope>
</reference>
<proteinExistence type="predicted"/>
<evidence type="ECO:0000313" key="1">
    <source>
        <dbReference type="EMBL" id="CAI9281141.1"/>
    </source>
</evidence>
<dbReference type="PANTHER" id="PTHR33265">
    <property type="entry name" value="AVR9/CF-9 RAPIDLY ELICITED PROTEIN-RELATED"/>
    <property type="match status" value="1"/>
</dbReference>
<evidence type="ECO:0000313" key="2">
    <source>
        <dbReference type="Proteomes" id="UP001177003"/>
    </source>
</evidence>
<sequence>MEQNPTVLAKKVWSFIRVPYFMLRKGISKRKLLLDLNMMIKRGKISGKALHNSIFHHHNNRAAFTTNHRSHHLSFTSSPPDEYEFSCTNSPTNGDDHPFSPISPRKKHHSNCKPAEDLDTMAVNAVLKAMEMIHSEAVSPALPGYGRSPMVRQLRVTDSPFPLSGVDEDNHVDEAAEQFISRFYNDLRQQSS</sequence>
<protein>
    <recommendedName>
        <fullName evidence="3">Avr9/Cf-9 rapidly elicited protein 146</fullName>
    </recommendedName>
</protein>
<dbReference type="InterPro" id="IPR008480">
    <property type="entry name" value="DUF761_pln"/>
</dbReference>
<keyword evidence="2" id="KW-1185">Reference proteome</keyword>
<gene>
    <name evidence="1" type="ORF">LSALG_LOCUS20854</name>
</gene>
<accession>A0AA36E318</accession>
<dbReference type="AlphaFoldDB" id="A0AA36E318"/>
<organism evidence="1 2">
    <name type="scientific">Lactuca saligna</name>
    <name type="common">Willowleaf lettuce</name>
    <dbReference type="NCBI Taxonomy" id="75948"/>
    <lineage>
        <taxon>Eukaryota</taxon>
        <taxon>Viridiplantae</taxon>
        <taxon>Streptophyta</taxon>
        <taxon>Embryophyta</taxon>
        <taxon>Tracheophyta</taxon>
        <taxon>Spermatophyta</taxon>
        <taxon>Magnoliopsida</taxon>
        <taxon>eudicotyledons</taxon>
        <taxon>Gunneridae</taxon>
        <taxon>Pentapetalae</taxon>
        <taxon>asterids</taxon>
        <taxon>campanulids</taxon>
        <taxon>Asterales</taxon>
        <taxon>Asteraceae</taxon>
        <taxon>Cichorioideae</taxon>
        <taxon>Cichorieae</taxon>
        <taxon>Lactucinae</taxon>
        <taxon>Lactuca</taxon>
    </lineage>
</organism>
<dbReference type="Proteomes" id="UP001177003">
    <property type="component" value="Chromosome 4"/>
</dbReference>
<evidence type="ECO:0008006" key="3">
    <source>
        <dbReference type="Google" id="ProtNLM"/>
    </source>
</evidence>
<name>A0AA36E318_LACSI</name>
<dbReference type="PANTHER" id="PTHR33265:SF8">
    <property type="entry name" value="AVR9_CF-9 RAPIDLY ELICITED PROTEIN 146"/>
    <property type="match status" value="1"/>
</dbReference>
<dbReference type="EMBL" id="OX465080">
    <property type="protein sequence ID" value="CAI9281141.1"/>
    <property type="molecule type" value="Genomic_DNA"/>
</dbReference>
<dbReference type="Pfam" id="PF05553">
    <property type="entry name" value="DUF761"/>
    <property type="match status" value="1"/>
</dbReference>